<dbReference type="Proteomes" id="UP001189122">
    <property type="component" value="Unassembled WGS sequence"/>
</dbReference>
<name>A0ABN7EBD3_SPIIN</name>
<evidence type="ECO:0008006" key="3">
    <source>
        <dbReference type="Google" id="ProtNLM"/>
    </source>
</evidence>
<reference evidence="2" key="1">
    <citation type="journal article" date="2020" name="Sci. Rep.">
        <title>Chromosome-scale genome assembly for the duckweed Spirodela intermedia, integrating cytogenetic maps, PacBio and Oxford Nanopore libraries.</title>
        <authorList>
            <person name="Hoang P.T.N."/>
            <person name="Fiebig A."/>
            <person name="Novak P."/>
            <person name="Macas J."/>
            <person name="Cao H.X."/>
            <person name="Stepanenko A."/>
            <person name="Chen G."/>
            <person name="Borisjuk N."/>
            <person name="Scholz U."/>
            <person name="Schubert I."/>
        </authorList>
    </citation>
    <scope>NUCLEOTIDE SEQUENCE [LARGE SCALE GENOMIC DNA]</scope>
</reference>
<dbReference type="InterPro" id="IPR011990">
    <property type="entry name" value="TPR-like_helical_dom_sf"/>
</dbReference>
<accession>A0ABN7EBD3</accession>
<keyword evidence="2" id="KW-1185">Reference proteome</keyword>
<gene>
    <name evidence="1" type="ORF">SI7747_UN021558</name>
</gene>
<protein>
    <recommendedName>
        <fullName evidence="3">Pentatricopeptide repeat-containing protein</fullName>
    </recommendedName>
</protein>
<dbReference type="PANTHER" id="PTHR47926">
    <property type="entry name" value="PENTATRICOPEPTIDE REPEAT-CONTAINING PROTEIN"/>
    <property type="match status" value="1"/>
</dbReference>
<dbReference type="EMBL" id="CACRZD030000251">
    <property type="protein sequence ID" value="CAA6675216.1"/>
    <property type="molecule type" value="Genomic_DNA"/>
</dbReference>
<evidence type="ECO:0000313" key="1">
    <source>
        <dbReference type="EMBL" id="CAA6675216.1"/>
    </source>
</evidence>
<evidence type="ECO:0000313" key="2">
    <source>
        <dbReference type="Proteomes" id="UP001189122"/>
    </source>
</evidence>
<dbReference type="InterPro" id="IPR046960">
    <property type="entry name" value="PPR_At4g14850-like_plant"/>
</dbReference>
<comment type="caution">
    <text evidence="1">The sequence shown here is derived from an EMBL/GenBank/DDBJ whole genome shotgun (WGS) entry which is preliminary data.</text>
</comment>
<proteinExistence type="predicted"/>
<organism evidence="1 2">
    <name type="scientific">Spirodela intermedia</name>
    <name type="common">Intermediate duckweed</name>
    <dbReference type="NCBI Taxonomy" id="51605"/>
    <lineage>
        <taxon>Eukaryota</taxon>
        <taxon>Viridiplantae</taxon>
        <taxon>Streptophyta</taxon>
        <taxon>Embryophyta</taxon>
        <taxon>Tracheophyta</taxon>
        <taxon>Spermatophyta</taxon>
        <taxon>Magnoliopsida</taxon>
        <taxon>Liliopsida</taxon>
        <taxon>Araceae</taxon>
        <taxon>Lemnoideae</taxon>
        <taxon>Spirodela</taxon>
    </lineage>
</organism>
<sequence length="82" mass="9061">MRDLGFSPDQFTFSAIFDAVDRHRELALGQQLHSLSVKLGLGGEEFVSNSLIKMYASCGDLADSMQVLGRFRTRPAPSRGTR</sequence>
<dbReference type="Gene3D" id="1.25.40.10">
    <property type="entry name" value="Tetratricopeptide repeat domain"/>
    <property type="match status" value="1"/>
</dbReference>